<dbReference type="AlphaFoldDB" id="A0A2D2LXX5"/>
<dbReference type="SUPFAM" id="SSF46785">
    <property type="entry name" value="Winged helix' DNA-binding domain"/>
    <property type="match status" value="1"/>
</dbReference>
<dbReference type="EMBL" id="CP024445">
    <property type="protein sequence ID" value="ATR79879.1"/>
    <property type="molecule type" value="Genomic_DNA"/>
</dbReference>
<organism evidence="1 2">
    <name type="scientific">Faucicola osloensis</name>
    <name type="common">Moraxella osloensis</name>
    <dbReference type="NCBI Taxonomy" id="34062"/>
    <lineage>
        <taxon>Bacteria</taxon>
        <taxon>Pseudomonadati</taxon>
        <taxon>Pseudomonadota</taxon>
        <taxon>Gammaproteobacteria</taxon>
        <taxon>Moraxellales</taxon>
        <taxon>Moraxellaceae</taxon>
        <taxon>Faucicola</taxon>
    </lineage>
</organism>
<protein>
    <submittedName>
        <fullName evidence="1">Uncharacterized protein</fullName>
    </submittedName>
</protein>
<reference evidence="2" key="1">
    <citation type="submission" date="2017-10" db="EMBL/GenBank/DDBJ databases">
        <title>Complete genome sequence of Moraxella osloensis NP7 isolated from human skin.</title>
        <authorList>
            <person name="Lee K."/>
            <person name="Lim J.Y."/>
            <person name="Hwang I."/>
        </authorList>
    </citation>
    <scope>NUCLEOTIDE SEQUENCE [LARGE SCALE GENOMIC DNA]</scope>
    <source>
        <strain evidence="2">NP7</strain>
        <plasmid evidence="2">pnp7-2</plasmid>
    </source>
</reference>
<dbReference type="PANTHER" id="PTHR34301">
    <property type="entry name" value="DNA-BINDING PROTEIN-RELATED"/>
    <property type="match status" value="1"/>
</dbReference>
<dbReference type="InterPro" id="IPR036390">
    <property type="entry name" value="WH_DNA-bd_sf"/>
</dbReference>
<dbReference type="Gene3D" id="3.40.50.300">
    <property type="entry name" value="P-loop containing nucleotide triphosphate hydrolases"/>
    <property type="match status" value="1"/>
</dbReference>
<evidence type="ECO:0000313" key="2">
    <source>
        <dbReference type="Proteomes" id="UP000229340"/>
    </source>
</evidence>
<dbReference type="RefSeq" id="WP_100271210.1">
    <property type="nucleotide sequence ID" value="NZ_CP024445.1"/>
</dbReference>
<gene>
    <name evidence="1" type="ORF">NP7_11010</name>
</gene>
<dbReference type="Proteomes" id="UP000229340">
    <property type="component" value="Plasmid pNP7-2"/>
</dbReference>
<geneLocation type="plasmid" evidence="2">
    <name>pnp7-2</name>
</geneLocation>
<evidence type="ECO:0000313" key="1">
    <source>
        <dbReference type="EMBL" id="ATR79879.1"/>
    </source>
</evidence>
<keyword evidence="1" id="KW-0614">Plasmid</keyword>
<accession>A0A2D2LXX5</accession>
<proteinExistence type="predicted"/>
<dbReference type="InterPro" id="IPR027417">
    <property type="entry name" value="P-loop_NTPase"/>
</dbReference>
<sequence>METNIQPSANTSILLYNTQNIGEEQLKAQFTLRTKEYEKIWQDIKTHTMEHPATHYLIQGIRGAGKTTLLTRLYYAVNDDAKLNQWLIPILFNEEEYGVFSLFTFWLKVAEKLNQTDNQWYKHLYNTLQNLEADQEGQAWPLIRKNLQQHRHKLLLLIDNLAELFASFDATENAQLREILSLHPEVRLVGGSSIILDAHFDGTAPFYQFFKLVSLKAISESEMHQLFITLAKQFGDLAVNKIQTIIQEHPERLEAIRRLADGVPRTLVLLFQIIMEGDKDSSFAYLEETIDKTTPLYKHRMDDLSKQQQVIVHHIAMNWDAMSAKEIAQQTRLPSKTVSAQLVELQKRWVIEKVPTNTRNHLYRVQERFFNIWYLMRYGDKQDKRRVLWLTKFLEIWYNEKELSIKLVEALLKLLDKDNTVQDLLVNAFLASEKIDPDIRAAMKIEYDNRLNRPSISLDSHQPQIKKDFLKFVGSAEDKIIADFIEAHIHEISLKDYLEYYHVLYQIKSKLFDPSKILSRVLTQSNAGLFEILHLYTAIYKKNLVGYKQVALKMIEVSLLQMPDDISPNILPLISIYWTLCIWDERFESVAKVLQEIAEQNLFDEEFLGINESEVSLLKEVFFDDFIHMLLVKEQYEMAYNLFDQFDLKDILKPYYYATLSFLKDDRNQEYLRMGSELIQNVQDILTSIDKYRKIYTID</sequence>
<dbReference type="SUPFAM" id="SSF52540">
    <property type="entry name" value="P-loop containing nucleoside triphosphate hydrolases"/>
    <property type="match status" value="1"/>
</dbReference>
<name>A0A2D2LXX5_FAUOS</name>
<dbReference type="PANTHER" id="PTHR34301:SF8">
    <property type="entry name" value="ATPASE DOMAIN-CONTAINING PROTEIN"/>
    <property type="match status" value="1"/>
</dbReference>